<gene>
    <name evidence="1" type="ORF">Acaty_c0433</name>
</gene>
<organism evidence="1 2">
    <name type="scientific">Acidithiobacillus caldus (strain ATCC 51756 / DSM 8584 / KU)</name>
    <dbReference type="NCBI Taxonomy" id="637389"/>
    <lineage>
        <taxon>Bacteria</taxon>
        <taxon>Pseudomonadati</taxon>
        <taxon>Pseudomonadota</taxon>
        <taxon>Acidithiobacillia</taxon>
        <taxon>Acidithiobacillales</taxon>
        <taxon>Acidithiobacillaceae</taxon>
        <taxon>Acidithiobacillus</taxon>
    </lineage>
</organism>
<reference evidence="1 2" key="1">
    <citation type="journal article" date="2009" name="J. Bacteriol.">
        <title>Draft genome sequence of the extremely acidophilic bacterium Acidithiobacillus caldus ATCC 51756 reveals metabolic versatility in the genus Acidithiobacillus.</title>
        <authorList>
            <person name="Valdes J."/>
            <person name="Quatrini R."/>
            <person name="Hallberg K."/>
            <person name="Dopson M."/>
            <person name="Valenzuela P.D."/>
            <person name="Holmes D.S."/>
        </authorList>
    </citation>
    <scope>NUCLEOTIDE SEQUENCE [LARGE SCALE GENOMIC DNA]</scope>
    <source>
        <strain evidence="2">ATCC 51756 / DSM 8584 / KU</strain>
    </source>
</reference>
<evidence type="ECO:0000313" key="2">
    <source>
        <dbReference type="Proteomes" id="UP000005522"/>
    </source>
</evidence>
<dbReference type="AlphaFoldDB" id="A0A059ZS46"/>
<dbReference type="eggNOG" id="ENOG5032K8F">
    <property type="taxonomic scope" value="Bacteria"/>
</dbReference>
<sequence length="567" mass="60886">MANANAVASSDNNVTPLTPKQWEGLGKVGDAALQVQNLLQMLRDVLAELPNAIDTDKLLAKYQPQLDALRETVESLQSMLTVEGGTERLKALLSEVKEAQLDKTLGELITILNNLQKAGFFASLAALSGELRCPLVGDSPEDMVQKLRAAAANLQYWTKSAKEGVGVIGNVLSEMDLPDRLDEIQEMADQWLQLAKRAQRLIQGDAPSLHARLEGLLNMGEILAGQMSVAIGTLTDTAPELLKSADMSGALATIGSGGRRWLSIALRVKGLAQGDAPDLATRVEGLLGQIEHLASYGENLRFFLQAGKDGLTVVKDMVSEMQLPDKLDELASEAERWLKIAQRAKSLAQGNAESLADRVDGLLVMAETVSQSMASVAQSLEAQGIHLKNIFSTDGDLNIAFGTAADFIGEMWRDGTIQRIGGNIAQGATIWLEIAQLGGKALKGDADSIASRVRGIVQGLHDAKLLDMLPELFALLGNLQKAGLLHKVNLVMAQVVPLMPSDQAFASGVDKAAKALAQTQREMKDESNRGGGILGLVKIFFAKDTQYVLRYVVRFASIFLKSMKSTA</sequence>
<protein>
    <submittedName>
        <fullName evidence="1">Uncharacterized protein</fullName>
    </submittedName>
</protein>
<evidence type="ECO:0000313" key="1">
    <source>
        <dbReference type="EMBL" id="AIA54323.1"/>
    </source>
</evidence>
<proteinExistence type="predicted"/>
<dbReference type="KEGG" id="acz:Acaty_c0433"/>
<name>A0A059ZS46_ACICK</name>
<dbReference type="EMBL" id="CP005986">
    <property type="protein sequence ID" value="AIA54323.1"/>
    <property type="molecule type" value="Genomic_DNA"/>
</dbReference>
<dbReference type="HOGENOM" id="CLU_480324_0_0_6"/>
<dbReference type="RefSeq" id="WP_004870521.1">
    <property type="nucleotide sequence ID" value="NZ_CP005986.1"/>
</dbReference>
<dbReference type="Proteomes" id="UP000005522">
    <property type="component" value="Chromosome"/>
</dbReference>
<accession>A0A059ZS46</accession>